<dbReference type="PANTHER" id="PTHR22168:SF3">
    <property type="entry name" value="TRANSMEMBRANE PROTEIN 26"/>
    <property type="match status" value="1"/>
</dbReference>
<dbReference type="EMBL" id="JAINUG010000390">
    <property type="protein sequence ID" value="KAJ8372696.1"/>
    <property type="molecule type" value="Genomic_DNA"/>
</dbReference>
<evidence type="ECO:0000313" key="3">
    <source>
        <dbReference type="Proteomes" id="UP001221898"/>
    </source>
</evidence>
<proteinExistence type="predicted"/>
<organism evidence="2 3">
    <name type="scientific">Aldrovandia affinis</name>
    <dbReference type="NCBI Taxonomy" id="143900"/>
    <lineage>
        <taxon>Eukaryota</taxon>
        <taxon>Metazoa</taxon>
        <taxon>Chordata</taxon>
        <taxon>Craniata</taxon>
        <taxon>Vertebrata</taxon>
        <taxon>Euteleostomi</taxon>
        <taxon>Actinopterygii</taxon>
        <taxon>Neopterygii</taxon>
        <taxon>Teleostei</taxon>
        <taxon>Notacanthiformes</taxon>
        <taxon>Halosauridae</taxon>
        <taxon>Aldrovandia</taxon>
    </lineage>
</organism>
<comment type="caution">
    <text evidence="2">The sequence shown here is derived from an EMBL/GenBank/DDBJ whole genome shotgun (WGS) entry which is preliminary data.</text>
</comment>
<dbReference type="Proteomes" id="UP001221898">
    <property type="component" value="Unassembled WGS sequence"/>
</dbReference>
<dbReference type="PANTHER" id="PTHR22168">
    <property type="entry name" value="TMEM26 PROTEIN"/>
    <property type="match status" value="1"/>
</dbReference>
<feature type="transmembrane region" description="Helical" evidence="1">
    <location>
        <begin position="15"/>
        <end position="34"/>
    </location>
</feature>
<keyword evidence="1" id="KW-0472">Membrane</keyword>
<dbReference type="AlphaFoldDB" id="A0AAD7RA56"/>
<keyword evidence="3" id="KW-1185">Reference proteome</keyword>
<protein>
    <recommendedName>
        <fullName evidence="4">Transmembrane protein 26</fullName>
    </recommendedName>
</protein>
<reference evidence="2" key="1">
    <citation type="journal article" date="2023" name="Science">
        <title>Genome structures resolve the early diversification of teleost fishes.</title>
        <authorList>
            <person name="Parey E."/>
            <person name="Louis A."/>
            <person name="Montfort J."/>
            <person name="Bouchez O."/>
            <person name="Roques C."/>
            <person name="Iampietro C."/>
            <person name="Lluch J."/>
            <person name="Castinel A."/>
            <person name="Donnadieu C."/>
            <person name="Desvignes T."/>
            <person name="Floi Bucao C."/>
            <person name="Jouanno E."/>
            <person name="Wen M."/>
            <person name="Mejri S."/>
            <person name="Dirks R."/>
            <person name="Jansen H."/>
            <person name="Henkel C."/>
            <person name="Chen W.J."/>
            <person name="Zahm M."/>
            <person name="Cabau C."/>
            <person name="Klopp C."/>
            <person name="Thompson A.W."/>
            <person name="Robinson-Rechavi M."/>
            <person name="Braasch I."/>
            <person name="Lecointre G."/>
            <person name="Bobe J."/>
            <person name="Postlethwait J.H."/>
            <person name="Berthelot C."/>
            <person name="Roest Crollius H."/>
            <person name="Guiguen Y."/>
        </authorList>
    </citation>
    <scope>NUCLEOTIDE SEQUENCE</scope>
    <source>
        <strain evidence="2">NC1722</strain>
    </source>
</reference>
<name>A0AAD7RA56_9TELE</name>
<evidence type="ECO:0000313" key="2">
    <source>
        <dbReference type="EMBL" id="KAJ8372696.1"/>
    </source>
</evidence>
<feature type="transmembrane region" description="Helical" evidence="1">
    <location>
        <begin position="120"/>
        <end position="141"/>
    </location>
</feature>
<dbReference type="InterPro" id="IPR019169">
    <property type="entry name" value="Transmembrane_26"/>
</dbReference>
<dbReference type="Pfam" id="PF09772">
    <property type="entry name" value="Tmem26"/>
    <property type="match status" value="1"/>
</dbReference>
<feature type="transmembrane region" description="Helical" evidence="1">
    <location>
        <begin position="147"/>
        <end position="168"/>
    </location>
</feature>
<gene>
    <name evidence="2" type="ORF">AAFF_G00280250</name>
</gene>
<keyword evidence="1" id="KW-0812">Transmembrane</keyword>
<evidence type="ECO:0000256" key="1">
    <source>
        <dbReference type="SAM" id="Phobius"/>
    </source>
</evidence>
<accession>A0AAD7RA56</accession>
<sequence>MSVDAYLSSLCTEDWILGLHQALLVLVIGAKWVLSLGGGVTREELAQLVLNVVSPAADILEFTNETILDLNEKSHGLVYAILAVWTWSMLQFPVNLDASRREDSIQGRGDHFILRRRTDMWSIVVSLFIQDGPFLVVRLVAMFHYKIFHQMLVFFAIKNLVVVLVNVYRLRNICHERKEAAKVRRDHILRL</sequence>
<evidence type="ECO:0008006" key="4">
    <source>
        <dbReference type="Google" id="ProtNLM"/>
    </source>
</evidence>
<keyword evidence="1" id="KW-1133">Transmembrane helix</keyword>